<dbReference type="PRINTS" id="PR00371">
    <property type="entry name" value="FPNCR"/>
</dbReference>
<comment type="subunit">
    <text evidence="9">Homodimer.</text>
</comment>
<feature type="binding site" evidence="10">
    <location>
        <position position="292"/>
    </location>
    <ligand>
        <name>NADP(+)</name>
        <dbReference type="ChEBI" id="CHEBI:58349"/>
    </ligand>
</feature>
<evidence type="ECO:0000259" key="11">
    <source>
        <dbReference type="PROSITE" id="PS51379"/>
    </source>
</evidence>
<feature type="binding site" evidence="10">
    <location>
        <position position="237"/>
    </location>
    <ligand>
        <name>NADP(+)</name>
        <dbReference type="ChEBI" id="CHEBI:58349"/>
    </ligand>
</feature>
<comment type="catalytic activity">
    <reaction evidence="9">
        <text>benzoyl-CoA + NADPH + O2 + H(+) = 2,3-epoxy-2,3-dihydrobenzoyl-CoA + NADP(+) + H2O</text>
        <dbReference type="Rhea" id="RHEA:48312"/>
        <dbReference type="ChEBI" id="CHEBI:15377"/>
        <dbReference type="ChEBI" id="CHEBI:15378"/>
        <dbReference type="ChEBI" id="CHEBI:15379"/>
        <dbReference type="ChEBI" id="CHEBI:57369"/>
        <dbReference type="ChEBI" id="CHEBI:57783"/>
        <dbReference type="ChEBI" id="CHEBI:58349"/>
        <dbReference type="ChEBI" id="CHEBI:88118"/>
        <dbReference type="EC" id="1.14.13.208"/>
    </reaction>
</comment>
<gene>
    <name evidence="13" type="primary">boxA</name>
    <name evidence="13" type="ORF">EHF44_15405</name>
</gene>
<dbReference type="Proteomes" id="UP000270411">
    <property type="component" value="Chromosome 1"/>
</dbReference>
<comment type="cofactor">
    <cofactor evidence="1">
        <name>FAD</name>
        <dbReference type="ChEBI" id="CHEBI:57692"/>
    </cofactor>
</comment>
<evidence type="ECO:0000256" key="6">
    <source>
        <dbReference type="ARBA" id="ARBA00023002"/>
    </source>
</evidence>
<dbReference type="InterPro" id="IPR039261">
    <property type="entry name" value="FNR_nucleotide-bd"/>
</dbReference>
<evidence type="ECO:0000259" key="12">
    <source>
        <dbReference type="PROSITE" id="PS51384"/>
    </source>
</evidence>
<name>A0A3G8H2J8_9BURK</name>
<dbReference type="InterPro" id="IPR017896">
    <property type="entry name" value="4Fe4S_Fe-S-bd"/>
</dbReference>
<dbReference type="InterPro" id="IPR017938">
    <property type="entry name" value="Riboflavin_synthase-like_b-brl"/>
</dbReference>
<dbReference type="OrthoDB" id="9816402at2"/>
<keyword evidence="2 9" id="KW-0285">Flavoprotein</keyword>
<dbReference type="PROSITE" id="PS51379">
    <property type="entry name" value="4FE4S_FER_2"/>
    <property type="match status" value="2"/>
</dbReference>
<dbReference type="NCBIfam" id="TIGR03224">
    <property type="entry name" value="benzo_boxA"/>
    <property type="match status" value="1"/>
</dbReference>
<evidence type="ECO:0000313" key="13">
    <source>
        <dbReference type="EMBL" id="AZG14707.1"/>
    </source>
</evidence>
<dbReference type="Gene3D" id="2.40.30.10">
    <property type="entry name" value="Translation factors"/>
    <property type="match status" value="1"/>
</dbReference>
<dbReference type="InterPro" id="IPR001709">
    <property type="entry name" value="Flavoprot_Pyr_Nucl_cyt_Rdtase"/>
</dbReference>
<dbReference type="InterPro" id="IPR017927">
    <property type="entry name" value="FAD-bd_FR_type"/>
</dbReference>
<dbReference type="PIRSF" id="PIRSF501177">
    <property type="entry name" value="BoxA"/>
    <property type="match status" value="1"/>
</dbReference>
<keyword evidence="6 9" id="KW-0560">Oxidoreductase</keyword>
<evidence type="ECO:0000256" key="9">
    <source>
        <dbReference type="PIRNR" id="PIRNR000361"/>
    </source>
</evidence>
<evidence type="ECO:0000256" key="4">
    <source>
        <dbReference type="ARBA" id="ARBA00022827"/>
    </source>
</evidence>
<dbReference type="Pfam" id="PF14697">
    <property type="entry name" value="Fer4_21"/>
    <property type="match status" value="1"/>
</dbReference>
<dbReference type="GO" id="GO:0016491">
    <property type="term" value="F:oxidoreductase activity"/>
    <property type="evidence" value="ECO:0007669"/>
    <property type="project" value="UniProtKB-KW"/>
</dbReference>
<evidence type="ECO:0000256" key="10">
    <source>
        <dbReference type="PIRSR" id="PIRSR000361-1"/>
    </source>
</evidence>
<keyword evidence="8" id="KW-0411">Iron-sulfur</keyword>
<feature type="binding site" evidence="10">
    <location>
        <position position="423"/>
    </location>
    <ligand>
        <name>NADP(+)</name>
        <dbReference type="ChEBI" id="CHEBI:58349"/>
    </ligand>
</feature>
<dbReference type="InterPro" id="IPR001433">
    <property type="entry name" value="OxRdtase_FAD/NAD-bd"/>
</dbReference>
<feature type="domain" description="4Fe-4S ferredoxin-type" evidence="11">
    <location>
        <begin position="8"/>
        <end position="37"/>
    </location>
</feature>
<reference evidence="14" key="1">
    <citation type="submission" date="2018-11" db="EMBL/GenBank/DDBJ databases">
        <title>FDA dAtabase for Regulatory Grade micrObial Sequences (FDA-ARGOS): Supporting development and validation of Infectious Disease Dx tests.</title>
        <authorList>
            <person name="Goldberg B."/>
            <person name="Campos J."/>
            <person name="Tallon L."/>
            <person name="Sadzewicz L."/>
            <person name="Zhao X."/>
            <person name="Vavikolanu K."/>
            <person name="Mehta A."/>
            <person name="Aluvathingal J."/>
            <person name="Nadendla S."/>
            <person name="Geyer C."/>
            <person name="Nandy P."/>
            <person name="Yan Y."/>
            <person name="Sichtig H."/>
        </authorList>
    </citation>
    <scope>NUCLEOTIDE SEQUENCE [LARGE SCALE GENOMIC DNA]</scope>
    <source>
        <strain evidence="14">FDAARGOS_614</strain>
    </source>
</reference>
<feature type="domain" description="FAD-binding FR-type" evidence="12">
    <location>
        <begin position="155"/>
        <end position="277"/>
    </location>
</feature>
<feature type="binding site" evidence="10">
    <location>
        <begin position="384"/>
        <end position="385"/>
    </location>
    <ligand>
        <name>NADP(+)</name>
        <dbReference type="ChEBI" id="CHEBI:58349"/>
    </ligand>
</feature>
<dbReference type="SUPFAM" id="SSF54862">
    <property type="entry name" value="4Fe-4S ferredoxins"/>
    <property type="match status" value="1"/>
</dbReference>
<dbReference type="SUPFAM" id="SSF52343">
    <property type="entry name" value="Ferredoxin reductase-like, C-terminal NADP-linked domain"/>
    <property type="match status" value="1"/>
</dbReference>
<evidence type="ECO:0000256" key="3">
    <source>
        <dbReference type="ARBA" id="ARBA00022723"/>
    </source>
</evidence>
<dbReference type="EC" id="1.14.13.208" evidence="9"/>
<dbReference type="EMBL" id="CP033969">
    <property type="protein sequence ID" value="AZG14707.1"/>
    <property type="molecule type" value="Genomic_DNA"/>
</dbReference>
<dbReference type="InterPro" id="IPR017634">
    <property type="entry name" value="Benzoyl_CoA_Oase_BoxA"/>
</dbReference>
<dbReference type="SUPFAM" id="SSF63380">
    <property type="entry name" value="Riboflavin synthase domain-like"/>
    <property type="match status" value="1"/>
</dbReference>
<dbReference type="GO" id="GO:0051536">
    <property type="term" value="F:iron-sulfur cluster binding"/>
    <property type="evidence" value="ECO:0007669"/>
    <property type="project" value="UniProtKB-KW"/>
</dbReference>
<keyword evidence="7" id="KW-0408">Iron</keyword>
<sequence length="425" mass="46335">MGAADIIKQHLIDPEICIRCNTCEDTCPIDAITHDDRNYVVKADVCNGCGACLSPCPTGAIDNWRTMFKGQAYTLDAQFGWDELPPEVPLSESAIEAAAEAEAADAAADAAGQAIGDAAQASRAPVLQQVETSRHTSPRAPWSAAHPYVNLHGIREPLTATVAGNYRLTEADASSDIHHIVLDFGNQFFPVLEGQAIGIVPPGTDASGRPHYIRMYSVASPRDGERPGYNNLALTVKRVDTDHDGNPVRGVASNFLCDLEKGATVQVTGPFGNTFLMPNHREASVMMICTGTGSAPMRAMTERMRRNMAQFDGRRLLFFGARNRRELPYFGPLLKLPKDFLDIHFAFSRDPDVPRRYVQDAIREAAADVATLLADPHGYIYICGLKGMEEGVLAAFQQVCTDAGHDWPAIEAQLRAEGRLHIETY</sequence>
<dbReference type="InterPro" id="IPR015701">
    <property type="entry name" value="FNR"/>
</dbReference>
<evidence type="ECO:0000256" key="2">
    <source>
        <dbReference type="ARBA" id="ARBA00022630"/>
    </source>
</evidence>
<evidence type="ECO:0000256" key="1">
    <source>
        <dbReference type="ARBA" id="ARBA00001974"/>
    </source>
</evidence>
<dbReference type="RefSeq" id="WP_124684463.1">
    <property type="nucleotide sequence ID" value="NZ_CP033969.1"/>
</dbReference>
<proteinExistence type="predicted"/>
<dbReference type="PROSITE" id="PS51384">
    <property type="entry name" value="FAD_FR"/>
    <property type="match status" value="1"/>
</dbReference>
<feature type="binding site" evidence="10">
    <location>
        <begin position="348"/>
        <end position="349"/>
    </location>
    <ligand>
        <name>NADP(+)</name>
        <dbReference type="ChEBI" id="CHEBI:58349"/>
    </ligand>
</feature>
<feature type="binding site" evidence="10">
    <location>
        <position position="217"/>
    </location>
    <ligand>
        <name>NADP(+)</name>
        <dbReference type="ChEBI" id="CHEBI:58349"/>
    </ligand>
</feature>
<evidence type="ECO:0000256" key="8">
    <source>
        <dbReference type="ARBA" id="ARBA00023014"/>
    </source>
</evidence>
<dbReference type="GO" id="GO:0046872">
    <property type="term" value="F:metal ion binding"/>
    <property type="evidence" value="ECO:0007669"/>
    <property type="project" value="UniProtKB-KW"/>
</dbReference>
<dbReference type="PIRSF" id="PIRSF000361">
    <property type="entry name" value="Frd-NADP+_RD"/>
    <property type="match status" value="1"/>
</dbReference>
<organism evidence="13 14">
    <name type="scientific">Cupriavidus pauculus</name>
    <dbReference type="NCBI Taxonomy" id="82633"/>
    <lineage>
        <taxon>Bacteria</taxon>
        <taxon>Pseudomonadati</taxon>
        <taxon>Pseudomonadota</taxon>
        <taxon>Betaproteobacteria</taxon>
        <taxon>Burkholderiales</taxon>
        <taxon>Burkholderiaceae</taxon>
        <taxon>Cupriavidus</taxon>
    </lineage>
</organism>
<dbReference type="AlphaFoldDB" id="A0A3G8H2J8"/>
<keyword evidence="4 9" id="KW-0274">FAD</keyword>
<evidence type="ECO:0000313" key="14">
    <source>
        <dbReference type="Proteomes" id="UP000270411"/>
    </source>
</evidence>
<dbReference type="Gene3D" id="3.30.70.20">
    <property type="match status" value="1"/>
</dbReference>
<feature type="domain" description="4Fe-4S ferredoxin-type" evidence="11">
    <location>
        <begin position="39"/>
        <end position="66"/>
    </location>
</feature>
<protein>
    <recommendedName>
        <fullName evidence="9">Benzoyl-CoA oxygenase component A</fullName>
        <ecNumber evidence="9">1.14.13.208</ecNumber>
    </recommendedName>
</protein>
<dbReference type="KEGG" id="cpau:EHF44_15405"/>
<dbReference type="PROSITE" id="PS00198">
    <property type="entry name" value="4FE4S_FER_1"/>
    <property type="match status" value="1"/>
</dbReference>
<dbReference type="Gene3D" id="3.40.50.80">
    <property type="entry name" value="Nucleotide-binding domain of ferredoxin-NADP reductase (FNR) module"/>
    <property type="match status" value="1"/>
</dbReference>
<keyword evidence="5 9" id="KW-0521">NADP</keyword>
<dbReference type="Pfam" id="PF00175">
    <property type="entry name" value="NAD_binding_1"/>
    <property type="match status" value="1"/>
</dbReference>
<accession>A0A3G8H2J8</accession>
<dbReference type="PANTHER" id="PTHR43314">
    <property type="match status" value="1"/>
</dbReference>
<keyword evidence="3" id="KW-0479">Metal-binding</keyword>
<dbReference type="InterPro" id="IPR017900">
    <property type="entry name" value="4Fe4S_Fe_S_CS"/>
</dbReference>
<evidence type="ECO:0000256" key="5">
    <source>
        <dbReference type="ARBA" id="ARBA00022857"/>
    </source>
</evidence>
<evidence type="ECO:0000256" key="7">
    <source>
        <dbReference type="ARBA" id="ARBA00023004"/>
    </source>
</evidence>